<feature type="compositionally biased region" description="Basic and acidic residues" evidence="1">
    <location>
        <begin position="15"/>
        <end position="49"/>
    </location>
</feature>
<feature type="region of interest" description="Disordered" evidence="1">
    <location>
        <begin position="1"/>
        <end position="70"/>
    </location>
</feature>
<comment type="caution">
    <text evidence="2">The sequence shown here is derived from an EMBL/GenBank/DDBJ whole genome shotgun (WGS) entry which is preliminary data.</text>
</comment>
<dbReference type="Proteomes" id="UP000466442">
    <property type="component" value="Unassembled WGS sequence"/>
</dbReference>
<dbReference type="EMBL" id="WIXP02000002">
    <property type="protein sequence ID" value="KAF6214660.1"/>
    <property type="molecule type" value="Genomic_DNA"/>
</dbReference>
<evidence type="ECO:0000256" key="1">
    <source>
        <dbReference type="SAM" id="MobiDB-lite"/>
    </source>
</evidence>
<gene>
    <name evidence="2" type="ORF">GE061_009403</name>
</gene>
<evidence type="ECO:0000313" key="2">
    <source>
        <dbReference type="EMBL" id="KAF6214660.1"/>
    </source>
</evidence>
<feature type="compositionally biased region" description="Basic and acidic residues" evidence="1">
    <location>
        <begin position="59"/>
        <end position="70"/>
    </location>
</feature>
<accession>A0A8S9Y023</accession>
<feature type="compositionally biased region" description="Polar residues" evidence="1">
    <location>
        <begin position="1"/>
        <end position="14"/>
    </location>
</feature>
<dbReference type="AlphaFoldDB" id="A0A8S9Y023"/>
<keyword evidence="3" id="KW-1185">Reference proteome</keyword>
<organism evidence="2 3">
    <name type="scientific">Apolygus lucorum</name>
    <name type="common">Small green plant bug</name>
    <name type="synonym">Lygocoris lucorum</name>
    <dbReference type="NCBI Taxonomy" id="248454"/>
    <lineage>
        <taxon>Eukaryota</taxon>
        <taxon>Metazoa</taxon>
        <taxon>Ecdysozoa</taxon>
        <taxon>Arthropoda</taxon>
        <taxon>Hexapoda</taxon>
        <taxon>Insecta</taxon>
        <taxon>Pterygota</taxon>
        <taxon>Neoptera</taxon>
        <taxon>Paraneoptera</taxon>
        <taxon>Hemiptera</taxon>
        <taxon>Heteroptera</taxon>
        <taxon>Panheteroptera</taxon>
        <taxon>Cimicomorpha</taxon>
        <taxon>Miridae</taxon>
        <taxon>Mirini</taxon>
        <taxon>Apolygus</taxon>
    </lineage>
</organism>
<protein>
    <submittedName>
        <fullName evidence="2">Uncharacterized protein</fullName>
    </submittedName>
</protein>
<sequence length="70" mass="7982">MSHTTLWRQANSGRAENDRRASGKRSQDEWKTIAGRAEKRSQDERRTIVERATTAGRSLGERRTNDPVGQ</sequence>
<evidence type="ECO:0000313" key="3">
    <source>
        <dbReference type="Proteomes" id="UP000466442"/>
    </source>
</evidence>
<reference evidence="2" key="1">
    <citation type="journal article" date="2021" name="Mol. Ecol. Resour.">
        <title>Apolygus lucorum genome provides insights into omnivorousness and mesophyll feeding.</title>
        <authorList>
            <person name="Liu Y."/>
            <person name="Liu H."/>
            <person name="Wang H."/>
            <person name="Huang T."/>
            <person name="Liu B."/>
            <person name="Yang B."/>
            <person name="Yin L."/>
            <person name="Li B."/>
            <person name="Zhang Y."/>
            <person name="Zhang S."/>
            <person name="Jiang F."/>
            <person name="Zhang X."/>
            <person name="Ren Y."/>
            <person name="Wang B."/>
            <person name="Wang S."/>
            <person name="Lu Y."/>
            <person name="Wu K."/>
            <person name="Fan W."/>
            <person name="Wang G."/>
        </authorList>
    </citation>
    <scope>NUCLEOTIDE SEQUENCE</scope>
    <source>
        <strain evidence="2">12Hb</strain>
    </source>
</reference>
<name>A0A8S9Y023_APOLU</name>
<proteinExistence type="predicted"/>